<gene>
    <name evidence="6" type="ORF">J4573_02280</name>
</gene>
<evidence type="ECO:0000256" key="2">
    <source>
        <dbReference type="ARBA" id="ARBA00023015"/>
    </source>
</evidence>
<comment type="similarity">
    <text evidence="1">Belongs to the LysR transcriptional regulatory family.</text>
</comment>
<dbReference type="Proteomes" id="UP000669179">
    <property type="component" value="Unassembled WGS sequence"/>
</dbReference>
<dbReference type="FunFam" id="1.10.10.10:FF:000001">
    <property type="entry name" value="LysR family transcriptional regulator"/>
    <property type="match status" value="1"/>
</dbReference>
<reference evidence="6" key="1">
    <citation type="submission" date="2021-03" db="EMBL/GenBank/DDBJ databases">
        <authorList>
            <person name="Kanchanasin P."/>
            <person name="Saeng-In P."/>
            <person name="Phongsopitanun W."/>
            <person name="Yuki M."/>
            <person name="Kudo T."/>
            <person name="Ohkuma M."/>
            <person name="Tanasupawat S."/>
        </authorList>
    </citation>
    <scope>NUCLEOTIDE SEQUENCE</scope>
    <source>
        <strain evidence="6">GKU 128</strain>
    </source>
</reference>
<evidence type="ECO:0000256" key="4">
    <source>
        <dbReference type="ARBA" id="ARBA00023163"/>
    </source>
</evidence>
<evidence type="ECO:0000256" key="3">
    <source>
        <dbReference type="ARBA" id="ARBA00023125"/>
    </source>
</evidence>
<feature type="domain" description="HTH lysR-type" evidence="5">
    <location>
        <begin position="1"/>
        <end position="58"/>
    </location>
</feature>
<dbReference type="PRINTS" id="PR00039">
    <property type="entry name" value="HTHLYSR"/>
</dbReference>
<evidence type="ECO:0000259" key="5">
    <source>
        <dbReference type="PROSITE" id="PS50931"/>
    </source>
</evidence>
<dbReference type="InterPro" id="IPR036390">
    <property type="entry name" value="WH_DNA-bd_sf"/>
</dbReference>
<sequence length="302" mass="33866">MELREAEIFLVLAEELHFGRTAERLYLTQPRVSQTIRILEERIGGQLFERTTRRVRLTPLGERLRDELIPAQQQFQRAMRIATDLAKGVSGALRICLPTYSMAGQSFTMIVRTFQDRYPDCKVMVTEDFPGDLSLLRKGTYDLMCHRVPVDEPGLTLGPVLSEEDRILLVHTGHPLAQRGHATIEDLADYAVISQSGIPQPTYDQFYPATTPTGRPIPRGPEITMSSDVLQLVARGEVVHPTVAPFMDYYRHPEVTHIPLHGQPPVRSVLVWATTRETAAIRAFAALATEVLKQSTDDTTPG</sequence>
<dbReference type="EMBL" id="JAGEOJ010000001">
    <property type="protein sequence ID" value="MBO2445906.1"/>
    <property type="molecule type" value="Genomic_DNA"/>
</dbReference>
<dbReference type="SUPFAM" id="SSF53850">
    <property type="entry name" value="Periplasmic binding protein-like II"/>
    <property type="match status" value="1"/>
</dbReference>
<name>A0A939PCE8_9ACTN</name>
<dbReference type="Pfam" id="PF03466">
    <property type="entry name" value="LysR_substrate"/>
    <property type="match status" value="1"/>
</dbReference>
<dbReference type="Gene3D" id="1.10.10.10">
    <property type="entry name" value="Winged helix-like DNA-binding domain superfamily/Winged helix DNA-binding domain"/>
    <property type="match status" value="1"/>
</dbReference>
<keyword evidence="7" id="KW-1185">Reference proteome</keyword>
<dbReference type="GO" id="GO:0003677">
    <property type="term" value="F:DNA binding"/>
    <property type="evidence" value="ECO:0007669"/>
    <property type="project" value="UniProtKB-KW"/>
</dbReference>
<dbReference type="GO" id="GO:0003700">
    <property type="term" value="F:DNA-binding transcription factor activity"/>
    <property type="evidence" value="ECO:0007669"/>
    <property type="project" value="InterPro"/>
</dbReference>
<dbReference type="InterPro" id="IPR036388">
    <property type="entry name" value="WH-like_DNA-bd_sf"/>
</dbReference>
<dbReference type="AlphaFoldDB" id="A0A939PCE8"/>
<protein>
    <submittedName>
        <fullName evidence="6">LysR family transcriptional regulator</fullName>
    </submittedName>
</protein>
<dbReference type="GO" id="GO:0032993">
    <property type="term" value="C:protein-DNA complex"/>
    <property type="evidence" value="ECO:0007669"/>
    <property type="project" value="TreeGrafter"/>
</dbReference>
<dbReference type="SUPFAM" id="SSF46785">
    <property type="entry name" value="Winged helix' DNA-binding domain"/>
    <property type="match status" value="1"/>
</dbReference>
<accession>A0A939PCE8</accession>
<comment type="caution">
    <text evidence="6">The sequence shown here is derived from an EMBL/GenBank/DDBJ whole genome shotgun (WGS) entry which is preliminary data.</text>
</comment>
<keyword evidence="2" id="KW-0805">Transcription regulation</keyword>
<dbReference type="Gene3D" id="3.40.190.290">
    <property type="match status" value="1"/>
</dbReference>
<organism evidence="6 7">
    <name type="scientific">Actinomadura barringtoniae</name>
    <dbReference type="NCBI Taxonomy" id="1427535"/>
    <lineage>
        <taxon>Bacteria</taxon>
        <taxon>Bacillati</taxon>
        <taxon>Actinomycetota</taxon>
        <taxon>Actinomycetes</taxon>
        <taxon>Streptosporangiales</taxon>
        <taxon>Thermomonosporaceae</taxon>
        <taxon>Actinomadura</taxon>
    </lineage>
</organism>
<dbReference type="InterPro" id="IPR000847">
    <property type="entry name" value="LysR_HTH_N"/>
</dbReference>
<keyword evidence="3" id="KW-0238">DNA-binding</keyword>
<evidence type="ECO:0000256" key="1">
    <source>
        <dbReference type="ARBA" id="ARBA00009437"/>
    </source>
</evidence>
<keyword evidence="4" id="KW-0804">Transcription</keyword>
<dbReference type="PANTHER" id="PTHR30346:SF0">
    <property type="entry name" value="HCA OPERON TRANSCRIPTIONAL ACTIVATOR HCAR"/>
    <property type="match status" value="1"/>
</dbReference>
<dbReference type="InterPro" id="IPR005119">
    <property type="entry name" value="LysR_subst-bd"/>
</dbReference>
<dbReference type="PANTHER" id="PTHR30346">
    <property type="entry name" value="TRANSCRIPTIONAL DUAL REGULATOR HCAR-RELATED"/>
    <property type="match status" value="1"/>
</dbReference>
<evidence type="ECO:0000313" key="6">
    <source>
        <dbReference type="EMBL" id="MBO2445906.1"/>
    </source>
</evidence>
<dbReference type="RefSeq" id="WP_208253486.1">
    <property type="nucleotide sequence ID" value="NZ_JAGEOJ010000001.1"/>
</dbReference>
<dbReference type="PROSITE" id="PS50931">
    <property type="entry name" value="HTH_LYSR"/>
    <property type="match status" value="1"/>
</dbReference>
<proteinExistence type="inferred from homology"/>
<dbReference type="Pfam" id="PF00126">
    <property type="entry name" value="HTH_1"/>
    <property type="match status" value="1"/>
</dbReference>
<evidence type="ECO:0000313" key="7">
    <source>
        <dbReference type="Proteomes" id="UP000669179"/>
    </source>
</evidence>